<dbReference type="RefSeq" id="WP_146226130.1">
    <property type="nucleotide sequence ID" value="NZ_QJTF01000055.1"/>
</dbReference>
<dbReference type="EMBL" id="QJTF01000055">
    <property type="protein sequence ID" value="PYE84181.1"/>
    <property type="molecule type" value="Genomic_DNA"/>
</dbReference>
<proteinExistence type="predicted"/>
<dbReference type="AlphaFoldDB" id="A0A318SQK6"/>
<keyword evidence="2" id="KW-1185">Reference proteome</keyword>
<organism evidence="1 2">
    <name type="scientific">Phyllobacterium leguminum</name>
    <dbReference type="NCBI Taxonomy" id="314237"/>
    <lineage>
        <taxon>Bacteria</taxon>
        <taxon>Pseudomonadati</taxon>
        <taxon>Pseudomonadota</taxon>
        <taxon>Alphaproteobacteria</taxon>
        <taxon>Hyphomicrobiales</taxon>
        <taxon>Phyllobacteriaceae</taxon>
        <taxon>Phyllobacterium</taxon>
    </lineage>
</organism>
<dbReference type="Gene3D" id="3.55.50.10">
    <property type="entry name" value="Baseplate protein-like domains"/>
    <property type="match status" value="1"/>
</dbReference>
<reference evidence="1 2" key="1">
    <citation type="submission" date="2018-06" db="EMBL/GenBank/DDBJ databases">
        <title>Genomic Encyclopedia of Type Strains, Phase III (KMG-III): the genomes of soil and plant-associated and newly described type strains.</title>
        <authorList>
            <person name="Whitman W."/>
        </authorList>
    </citation>
    <scope>NUCLEOTIDE SEQUENCE [LARGE SCALE GENOMIC DNA]</scope>
    <source>
        <strain evidence="1 2">ORS 1419</strain>
    </source>
</reference>
<sequence>MPMLHRLDHGSDSRIFQNVSVPDIIRTVLKECGV</sequence>
<dbReference type="Pfam" id="PF05954">
    <property type="entry name" value="Phage_GPD"/>
    <property type="match status" value="1"/>
</dbReference>
<feature type="non-terminal residue" evidence="1">
    <location>
        <position position="34"/>
    </location>
</feature>
<dbReference type="Proteomes" id="UP000247454">
    <property type="component" value="Unassembled WGS sequence"/>
</dbReference>
<dbReference type="OrthoDB" id="9762420at2"/>
<gene>
    <name evidence="1" type="ORF">C7477_1551</name>
</gene>
<dbReference type="SUPFAM" id="SSF69279">
    <property type="entry name" value="Phage tail proteins"/>
    <property type="match status" value="1"/>
</dbReference>
<protein>
    <submittedName>
        <fullName evidence="1">Late control gene D protein (GPD)</fullName>
    </submittedName>
</protein>
<evidence type="ECO:0000313" key="1">
    <source>
        <dbReference type="EMBL" id="PYE84181.1"/>
    </source>
</evidence>
<name>A0A318SQK6_9HYPH</name>
<accession>A0A318SQK6</accession>
<evidence type="ECO:0000313" key="2">
    <source>
        <dbReference type="Proteomes" id="UP000247454"/>
    </source>
</evidence>
<comment type="caution">
    <text evidence="1">The sequence shown here is derived from an EMBL/GenBank/DDBJ whole genome shotgun (WGS) entry which is preliminary data.</text>
</comment>